<name>T1D617_9ZZZZ</name>
<evidence type="ECO:0000256" key="3">
    <source>
        <dbReference type="ARBA" id="ARBA00022691"/>
    </source>
</evidence>
<comment type="caution">
    <text evidence="5">The sequence shown here is derived from an EMBL/GenBank/DDBJ whole genome shotgun (WGS) entry which is preliminary data.</text>
</comment>
<dbReference type="Gene3D" id="3.40.50.150">
    <property type="entry name" value="Vaccinia Virus protein VP39"/>
    <property type="match status" value="1"/>
</dbReference>
<keyword evidence="2 5" id="KW-0808">Transferase</keyword>
<dbReference type="SUPFAM" id="SSF53335">
    <property type="entry name" value="S-adenosyl-L-methionine-dependent methyltransferases"/>
    <property type="match status" value="1"/>
</dbReference>
<dbReference type="PANTHER" id="PTHR43464">
    <property type="entry name" value="METHYLTRANSFERASE"/>
    <property type="match status" value="1"/>
</dbReference>
<sequence length="111" mass="12179">METYDDVYLQAGFYWGEEPNGLCREVLGLLDRDRLEGLRALDLGCGEGRDLIHLARHGLQVTGVDISQPGLAKAELWAADEGLSIRTVQAGLDDYRCDGSFDLIYSSGTLT</sequence>
<keyword evidence="1 5" id="KW-0489">Methyltransferase</keyword>
<dbReference type="GO" id="GO:0032259">
    <property type="term" value="P:methylation"/>
    <property type="evidence" value="ECO:0007669"/>
    <property type="project" value="UniProtKB-KW"/>
</dbReference>
<evidence type="ECO:0000256" key="1">
    <source>
        <dbReference type="ARBA" id="ARBA00022603"/>
    </source>
</evidence>
<dbReference type="EC" id="2.1.1.-" evidence="5"/>
<keyword evidence="3" id="KW-0949">S-adenosyl-L-methionine</keyword>
<dbReference type="CDD" id="cd02440">
    <property type="entry name" value="AdoMet_MTases"/>
    <property type="match status" value="1"/>
</dbReference>
<dbReference type="Pfam" id="PF13649">
    <property type="entry name" value="Methyltransf_25"/>
    <property type="match status" value="1"/>
</dbReference>
<dbReference type="AlphaFoldDB" id="T1D617"/>
<dbReference type="GO" id="GO:0008168">
    <property type="term" value="F:methyltransferase activity"/>
    <property type="evidence" value="ECO:0007669"/>
    <property type="project" value="UniProtKB-KW"/>
</dbReference>
<organism evidence="5">
    <name type="scientific">mine drainage metagenome</name>
    <dbReference type="NCBI Taxonomy" id="410659"/>
    <lineage>
        <taxon>unclassified sequences</taxon>
        <taxon>metagenomes</taxon>
        <taxon>ecological metagenomes</taxon>
    </lineage>
</organism>
<dbReference type="InterPro" id="IPR029063">
    <property type="entry name" value="SAM-dependent_MTases_sf"/>
</dbReference>
<gene>
    <name evidence="5" type="ORF">B1A_02789</name>
</gene>
<proteinExistence type="predicted"/>
<reference evidence="5" key="2">
    <citation type="journal article" date="2014" name="ISME J.">
        <title>Microbial stratification in low pH oxic and suboxic macroscopic growths along an acid mine drainage.</title>
        <authorList>
            <person name="Mendez-Garcia C."/>
            <person name="Mesa V."/>
            <person name="Sprenger R.R."/>
            <person name="Richter M."/>
            <person name="Diez M.S."/>
            <person name="Solano J."/>
            <person name="Bargiela R."/>
            <person name="Golyshina O.V."/>
            <person name="Manteca A."/>
            <person name="Ramos J.L."/>
            <person name="Gallego J.R."/>
            <person name="Llorente I."/>
            <person name="Martins Dos Santos V.A."/>
            <person name="Jensen O.N."/>
            <person name="Pelaez A.I."/>
            <person name="Sanchez J."/>
            <person name="Ferrer M."/>
        </authorList>
    </citation>
    <scope>NUCLEOTIDE SEQUENCE</scope>
</reference>
<protein>
    <submittedName>
        <fullName evidence="5">Methyltransferase type 11 domain protein</fullName>
        <ecNumber evidence="5">2.1.1.-</ecNumber>
    </submittedName>
</protein>
<evidence type="ECO:0000313" key="5">
    <source>
        <dbReference type="EMBL" id="EQD77735.1"/>
    </source>
</evidence>
<feature type="non-terminal residue" evidence="5">
    <location>
        <position position="111"/>
    </location>
</feature>
<evidence type="ECO:0000256" key="2">
    <source>
        <dbReference type="ARBA" id="ARBA00022679"/>
    </source>
</evidence>
<reference evidence="5" key="1">
    <citation type="submission" date="2013-08" db="EMBL/GenBank/DDBJ databases">
        <authorList>
            <person name="Mendez C."/>
            <person name="Richter M."/>
            <person name="Ferrer M."/>
            <person name="Sanchez J."/>
        </authorList>
    </citation>
    <scope>NUCLEOTIDE SEQUENCE</scope>
</reference>
<accession>T1D617</accession>
<feature type="domain" description="Methyltransferase" evidence="4">
    <location>
        <begin position="41"/>
        <end position="109"/>
    </location>
</feature>
<evidence type="ECO:0000259" key="4">
    <source>
        <dbReference type="Pfam" id="PF13649"/>
    </source>
</evidence>
<dbReference type="InterPro" id="IPR041698">
    <property type="entry name" value="Methyltransf_25"/>
</dbReference>
<dbReference type="EMBL" id="AUZX01002064">
    <property type="protein sequence ID" value="EQD77735.1"/>
    <property type="molecule type" value="Genomic_DNA"/>
</dbReference>
<dbReference type="PANTHER" id="PTHR43464:SF19">
    <property type="entry name" value="UBIQUINONE BIOSYNTHESIS O-METHYLTRANSFERASE, MITOCHONDRIAL"/>
    <property type="match status" value="1"/>
</dbReference>